<dbReference type="Proteomes" id="UP000738402">
    <property type="component" value="Unassembled WGS sequence"/>
</dbReference>
<keyword evidence="3" id="KW-1185">Reference proteome</keyword>
<dbReference type="PRINTS" id="PR00081">
    <property type="entry name" value="GDHRDH"/>
</dbReference>
<dbReference type="InterPro" id="IPR052184">
    <property type="entry name" value="SDR_enzymes"/>
</dbReference>
<comment type="caution">
    <text evidence="1">The sequence shown here is derived from an EMBL/GenBank/DDBJ whole genome shotgun (WGS) entry which is preliminary data.</text>
</comment>
<evidence type="ECO:0000313" key="3">
    <source>
        <dbReference type="Proteomes" id="UP000697297"/>
    </source>
</evidence>
<dbReference type="InterPro" id="IPR036291">
    <property type="entry name" value="NAD(P)-bd_dom_sf"/>
</dbReference>
<reference evidence="1 3" key="1">
    <citation type="journal article" date="2021" name="G3 (Bethesda)">
        <title>Genomic diversity, chromosomal rearrangements, and interspecies hybridization in the ogataea polymorpha species complex.</title>
        <authorList>
            <person name="Hanson S.J."/>
            <person name="Cinneide E.O."/>
            <person name="Salzberg L.I."/>
            <person name="Wolfe K.H."/>
            <person name="McGowan J."/>
            <person name="Fitzpatrick D.A."/>
            <person name="Matlin K."/>
        </authorList>
    </citation>
    <scope>NUCLEOTIDE SEQUENCE</scope>
    <source>
        <strain evidence="2">81-436-3</strain>
        <strain evidence="1">83-405-1</strain>
    </source>
</reference>
<gene>
    <name evidence="1" type="ORF">KL933_004653</name>
    <name evidence="2" type="ORF">KL946_004375</name>
</gene>
<dbReference type="EMBL" id="JAHLUN010000013">
    <property type="protein sequence ID" value="KAG7762634.1"/>
    <property type="molecule type" value="Genomic_DNA"/>
</dbReference>
<accession>A0AAN6D1Z2</accession>
<evidence type="ECO:0000313" key="4">
    <source>
        <dbReference type="Proteomes" id="UP000738402"/>
    </source>
</evidence>
<dbReference type="Pfam" id="PF00106">
    <property type="entry name" value="adh_short"/>
    <property type="match status" value="1"/>
</dbReference>
<dbReference type="InterPro" id="IPR002347">
    <property type="entry name" value="SDR_fam"/>
</dbReference>
<dbReference type="EMBL" id="JAHLUH010000015">
    <property type="protein sequence ID" value="KAG7724831.1"/>
    <property type="molecule type" value="Genomic_DNA"/>
</dbReference>
<evidence type="ECO:0000313" key="1">
    <source>
        <dbReference type="EMBL" id="KAG7724831.1"/>
    </source>
</evidence>
<proteinExistence type="predicted"/>
<evidence type="ECO:0000313" key="2">
    <source>
        <dbReference type="EMBL" id="KAG7762634.1"/>
    </source>
</evidence>
<dbReference type="GO" id="GO:0016616">
    <property type="term" value="F:oxidoreductase activity, acting on the CH-OH group of donors, NAD or NADP as acceptor"/>
    <property type="evidence" value="ECO:0007669"/>
    <property type="project" value="TreeGrafter"/>
</dbReference>
<dbReference type="PANTHER" id="PTHR45458">
    <property type="entry name" value="SHORT-CHAIN DEHYDROGENASE/REDUCTASE SDR"/>
    <property type="match status" value="1"/>
</dbReference>
<dbReference type="AlphaFoldDB" id="A0AAN6D1Z2"/>
<dbReference type="PANTHER" id="PTHR45458:SF1">
    <property type="entry name" value="SHORT CHAIN DEHYDROGENASE"/>
    <property type="match status" value="1"/>
</dbReference>
<sequence length="257" mass="27424">MTQTVYLVIGASRGIGLAIVKQLSENPDNYVIGSYRSASSAPKLLELAKKPNVDTVVADIASEDCKEQLEKGIAKLTDGIDVAIINAGISKSTHSILTCPREQYIDHFLVNTIGPAEAFKAAYPFLLKRNTRKVAFTTSLAGSLTAYMPLPVSAYGASKAALNYVVRKLSQELADENFSFAGLHPGLVATDMVQELVDLVVSGESNDLAAASFPEFVKQQAVSPESSASGIITAVAMLSPHTTGRLIRVDDQSDFPF</sequence>
<name>A0AAN6D1Z2_9ASCO</name>
<dbReference type="Proteomes" id="UP000697297">
    <property type="component" value="Unassembled WGS sequence"/>
</dbReference>
<organism evidence="1 4">
    <name type="scientific">Ogataea haglerorum</name>
    <dbReference type="NCBI Taxonomy" id="1937702"/>
    <lineage>
        <taxon>Eukaryota</taxon>
        <taxon>Fungi</taxon>
        <taxon>Dikarya</taxon>
        <taxon>Ascomycota</taxon>
        <taxon>Saccharomycotina</taxon>
        <taxon>Pichiomycetes</taxon>
        <taxon>Pichiales</taxon>
        <taxon>Pichiaceae</taxon>
        <taxon>Ogataea</taxon>
    </lineage>
</organism>
<dbReference type="Gene3D" id="3.40.50.720">
    <property type="entry name" value="NAD(P)-binding Rossmann-like Domain"/>
    <property type="match status" value="1"/>
</dbReference>
<dbReference type="CDD" id="cd05325">
    <property type="entry name" value="carb_red_sniffer_like_SDR_c"/>
    <property type="match status" value="1"/>
</dbReference>
<protein>
    <submittedName>
        <fullName evidence="1">Uncharacterized protein</fullName>
    </submittedName>
</protein>
<dbReference type="SUPFAM" id="SSF51735">
    <property type="entry name" value="NAD(P)-binding Rossmann-fold domains"/>
    <property type="match status" value="1"/>
</dbReference>